<evidence type="ECO:0000313" key="3">
    <source>
        <dbReference type="Proteomes" id="UP001165190"/>
    </source>
</evidence>
<sequence>MANQPKSEVLLDSLPESTLEVIISFLPSRDGARTSVLSPKWRYLFTSSLSTLDFDDCLAGMHLTRNNKMNFKAFVDKLFFNPKHKRLECSRVNGMWMHDVQFDDDLVSLSNCICTAI</sequence>
<name>A0A9W7ILA9_HIBTR</name>
<organism evidence="2 3">
    <name type="scientific">Hibiscus trionum</name>
    <name type="common">Flower of an hour</name>
    <dbReference type="NCBI Taxonomy" id="183268"/>
    <lineage>
        <taxon>Eukaryota</taxon>
        <taxon>Viridiplantae</taxon>
        <taxon>Streptophyta</taxon>
        <taxon>Embryophyta</taxon>
        <taxon>Tracheophyta</taxon>
        <taxon>Spermatophyta</taxon>
        <taxon>Magnoliopsida</taxon>
        <taxon>eudicotyledons</taxon>
        <taxon>Gunneridae</taxon>
        <taxon>Pentapetalae</taxon>
        <taxon>rosids</taxon>
        <taxon>malvids</taxon>
        <taxon>Malvales</taxon>
        <taxon>Malvaceae</taxon>
        <taxon>Malvoideae</taxon>
        <taxon>Hibiscus</taxon>
    </lineage>
</organism>
<dbReference type="InterPro" id="IPR001810">
    <property type="entry name" value="F-box_dom"/>
</dbReference>
<dbReference type="AlphaFoldDB" id="A0A9W7ILA9"/>
<protein>
    <recommendedName>
        <fullName evidence="1">F-box domain-containing protein</fullName>
    </recommendedName>
</protein>
<dbReference type="EMBL" id="BSYR01000031">
    <property type="protein sequence ID" value="GMI98199.1"/>
    <property type="molecule type" value="Genomic_DNA"/>
</dbReference>
<comment type="caution">
    <text evidence="2">The sequence shown here is derived from an EMBL/GenBank/DDBJ whole genome shotgun (WGS) entry which is preliminary data.</text>
</comment>
<evidence type="ECO:0000259" key="1">
    <source>
        <dbReference type="Pfam" id="PF00646"/>
    </source>
</evidence>
<dbReference type="InterPro" id="IPR055294">
    <property type="entry name" value="FBL60-like"/>
</dbReference>
<evidence type="ECO:0000313" key="2">
    <source>
        <dbReference type="EMBL" id="GMI98199.1"/>
    </source>
</evidence>
<reference evidence="2" key="1">
    <citation type="submission" date="2023-05" db="EMBL/GenBank/DDBJ databases">
        <title>Genome and transcriptome analyses reveal genes involved in the formation of fine ridges on petal epidermal cells in Hibiscus trionum.</title>
        <authorList>
            <person name="Koshimizu S."/>
            <person name="Masuda S."/>
            <person name="Ishii T."/>
            <person name="Shirasu K."/>
            <person name="Hoshino A."/>
            <person name="Arita M."/>
        </authorList>
    </citation>
    <scope>NUCLEOTIDE SEQUENCE</scope>
    <source>
        <strain evidence="2">Hamamatsu line</strain>
    </source>
</reference>
<dbReference type="Pfam" id="PF00646">
    <property type="entry name" value="F-box"/>
    <property type="match status" value="1"/>
</dbReference>
<dbReference type="PANTHER" id="PTHR31293:SF12">
    <property type="entry name" value="RNI-LIKE SUPERFAMILY PROTEIN"/>
    <property type="match status" value="1"/>
</dbReference>
<dbReference type="SUPFAM" id="SSF81383">
    <property type="entry name" value="F-box domain"/>
    <property type="match status" value="1"/>
</dbReference>
<dbReference type="PANTHER" id="PTHR31293">
    <property type="entry name" value="RNI-LIKE SUPERFAMILY PROTEIN"/>
    <property type="match status" value="1"/>
</dbReference>
<dbReference type="OrthoDB" id="1919832at2759"/>
<dbReference type="InterPro" id="IPR036047">
    <property type="entry name" value="F-box-like_dom_sf"/>
</dbReference>
<keyword evidence="3" id="KW-1185">Reference proteome</keyword>
<feature type="domain" description="F-box" evidence="1">
    <location>
        <begin position="11"/>
        <end position="48"/>
    </location>
</feature>
<dbReference type="Proteomes" id="UP001165190">
    <property type="component" value="Unassembled WGS sequence"/>
</dbReference>
<proteinExistence type="predicted"/>
<gene>
    <name evidence="2" type="ORF">HRI_003489200</name>
</gene>
<accession>A0A9W7ILA9</accession>